<organism evidence="1">
    <name type="scientific">Polytomella parva</name>
    <dbReference type="NCBI Taxonomy" id="51329"/>
    <lineage>
        <taxon>Eukaryota</taxon>
        <taxon>Viridiplantae</taxon>
        <taxon>Chlorophyta</taxon>
        <taxon>core chlorophytes</taxon>
        <taxon>Chlorophyceae</taxon>
        <taxon>CS clade</taxon>
        <taxon>Chlamydomonadales</taxon>
        <taxon>Chlamydomonadaceae</taxon>
        <taxon>Polytomella</taxon>
    </lineage>
</organism>
<name>A0A7S0UNC4_9CHLO</name>
<protein>
    <submittedName>
        <fullName evidence="1">Uncharacterized protein</fullName>
    </submittedName>
</protein>
<evidence type="ECO:0000313" key="1">
    <source>
        <dbReference type="EMBL" id="CAD8767064.1"/>
    </source>
</evidence>
<dbReference type="AlphaFoldDB" id="A0A7S0UNC4"/>
<accession>A0A7S0UNC4</accession>
<gene>
    <name evidence="1" type="ORF">PPAR00522_LOCUS3456</name>
</gene>
<dbReference type="EMBL" id="HBFM01005813">
    <property type="protein sequence ID" value="CAD8767064.1"/>
    <property type="molecule type" value="Transcribed_RNA"/>
</dbReference>
<sequence length="184" mass="19617">MVDDKSIKASKKEGGKKGVDICGMSDLGGVKYFNVSLETCDGSLELLDAALEGFNAEVDEAAEERKGGASNLGKLLLSAGDKTVAILCNIPKSLQESNPEVTMADWVNRLVAACEGAEVAERVETETVIKLLINGNTEKGLFPLKMRDAAQDAGFKFVKEKGLIPADDDSDDYVVDTEAAGIEW</sequence>
<reference evidence="1" key="1">
    <citation type="submission" date="2021-01" db="EMBL/GenBank/DDBJ databases">
        <authorList>
            <person name="Corre E."/>
            <person name="Pelletier E."/>
            <person name="Niang G."/>
            <person name="Scheremetjew M."/>
            <person name="Finn R."/>
            <person name="Kale V."/>
            <person name="Holt S."/>
            <person name="Cochrane G."/>
            <person name="Meng A."/>
            <person name="Brown T."/>
            <person name="Cohen L."/>
        </authorList>
    </citation>
    <scope>NUCLEOTIDE SEQUENCE</scope>
    <source>
        <strain evidence="1">SAG 63-3</strain>
    </source>
</reference>
<proteinExistence type="predicted"/>